<organism evidence="6 7">
    <name type="scientific">Chroogloeocystis siderophila 5.2 s.c.1</name>
    <dbReference type="NCBI Taxonomy" id="247279"/>
    <lineage>
        <taxon>Bacteria</taxon>
        <taxon>Bacillati</taxon>
        <taxon>Cyanobacteriota</taxon>
        <taxon>Cyanophyceae</taxon>
        <taxon>Oscillatoriophycideae</taxon>
        <taxon>Chroococcales</taxon>
        <taxon>Chroococcaceae</taxon>
        <taxon>Chroogloeocystis</taxon>
    </lineage>
</organism>
<evidence type="ECO:0000313" key="6">
    <source>
        <dbReference type="EMBL" id="OKH27585.1"/>
    </source>
</evidence>
<dbReference type="SUPFAM" id="SSF53807">
    <property type="entry name" value="Helical backbone' metal receptor"/>
    <property type="match status" value="1"/>
</dbReference>
<feature type="domain" description="Fe/B12 periplasmic-binding" evidence="5">
    <location>
        <begin position="75"/>
        <end position="335"/>
    </location>
</feature>
<comment type="similarity">
    <text evidence="2">Belongs to the bacterial solute-binding protein 8 family.</text>
</comment>
<dbReference type="InterPro" id="IPR002491">
    <property type="entry name" value="ABC_transptr_periplasmic_BD"/>
</dbReference>
<evidence type="ECO:0000256" key="2">
    <source>
        <dbReference type="ARBA" id="ARBA00008814"/>
    </source>
</evidence>
<dbReference type="PANTHER" id="PTHR30532">
    <property type="entry name" value="IRON III DICITRATE-BINDING PERIPLASMIC PROTEIN"/>
    <property type="match status" value="1"/>
</dbReference>
<keyword evidence="7" id="KW-1185">Reference proteome</keyword>
<evidence type="ECO:0000259" key="5">
    <source>
        <dbReference type="PROSITE" id="PS50983"/>
    </source>
</evidence>
<dbReference type="GO" id="GO:0030288">
    <property type="term" value="C:outer membrane-bounded periplasmic space"/>
    <property type="evidence" value="ECO:0007669"/>
    <property type="project" value="TreeGrafter"/>
</dbReference>
<evidence type="ECO:0000313" key="7">
    <source>
        <dbReference type="Proteomes" id="UP000185984"/>
    </source>
</evidence>
<gene>
    <name evidence="6" type="ORF">NIES1031_06525</name>
</gene>
<keyword evidence="4" id="KW-0732">Signal</keyword>
<sequence length="340" mass="37553">MGHLQQLTISRIFKTSRYWRQGLIAMVFTSSLTACNPNLSEPTLSSSPYSLPPSASQTVEHALGEVKIPTHPQRIIVLHDTFLLDPVLALGIKPTGITTFAADVGSPVRGIEAEQIANVEIVGDGHQPNLEKILALKPDLILARESQSEIYSQLSGIAPTVAVPETLISFKERLRFIAQIFDKEAVAEQVIDQYWHRVEQFKTAMGQRLDVTEVSVLVFAWGMMATPSSELTCSKVLVDIGIRRPPIQERLANSSSDSPPLSLEVISEHDADVILLITDRQANTSNYLNSPIWSTLQAVQNNQVYQVDINRWHGNGPLAANLILDDLFKYLVNNPDLKGS</sequence>
<comment type="caution">
    <text evidence="6">The sequence shown here is derived from an EMBL/GenBank/DDBJ whole genome shotgun (WGS) entry which is preliminary data.</text>
</comment>
<dbReference type="OrthoDB" id="425173at2"/>
<dbReference type="PANTHER" id="PTHR30532:SF25">
    <property type="entry name" value="IRON(III) DICITRATE-BINDING PERIPLASMIC PROTEIN"/>
    <property type="match status" value="1"/>
</dbReference>
<protein>
    <recommendedName>
        <fullName evidence="5">Fe/B12 periplasmic-binding domain-containing protein</fullName>
    </recommendedName>
</protein>
<dbReference type="AlphaFoldDB" id="A0A1U7HVG9"/>
<keyword evidence="3" id="KW-0813">Transport</keyword>
<dbReference type="Pfam" id="PF01497">
    <property type="entry name" value="Peripla_BP_2"/>
    <property type="match status" value="1"/>
</dbReference>
<accession>A0A1U7HVG9</accession>
<dbReference type="Proteomes" id="UP000185984">
    <property type="component" value="Unassembled WGS sequence"/>
</dbReference>
<dbReference type="GO" id="GO:1901678">
    <property type="term" value="P:iron coordination entity transport"/>
    <property type="evidence" value="ECO:0007669"/>
    <property type="project" value="UniProtKB-ARBA"/>
</dbReference>
<dbReference type="EMBL" id="MRCC01000005">
    <property type="protein sequence ID" value="OKH27585.1"/>
    <property type="molecule type" value="Genomic_DNA"/>
</dbReference>
<dbReference type="PROSITE" id="PS50983">
    <property type="entry name" value="FE_B12_PBP"/>
    <property type="match status" value="1"/>
</dbReference>
<evidence type="ECO:0000256" key="1">
    <source>
        <dbReference type="ARBA" id="ARBA00004196"/>
    </source>
</evidence>
<dbReference type="STRING" id="247279.NIES1031_06525"/>
<evidence type="ECO:0000256" key="4">
    <source>
        <dbReference type="ARBA" id="ARBA00022729"/>
    </source>
</evidence>
<comment type="subcellular location">
    <subcellularLocation>
        <location evidence="1">Cell envelope</location>
    </subcellularLocation>
</comment>
<reference evidence="6 7" key="1">
    <citation type="submission" date="2016-11" db="EMBL/GenBank/DDBJ databases">
        <title>Draft Genome Sequences of Nine Cyanobacterial Strains from Diverse Habitats.</title>
        <authorList>
            <person name="Zhu T."/>
            <person name="Hou S."/>
            <person name="Lu X."/>
            <person name="Hess W.R."/>
        </authorList>
    </citation>
    <scope>NUCLEOTIDE SEQUENCE [LARGE SCALE GENOMIC DNA]</scope>
    <source>
        <strain evidence="6 7">5.2 s.c.1</strain>
    </source>
</reference>
<dbReference type="Gene3D" id="3.40.50.1980">
    <property type="entry name" value="Nitrogenase molybdenum iron protein domain"/>
    <property type="match status" value="2"/>
</dbReference>
<proteinExistence type="inferred from homology"/>
<name>A0A1U7HVG9_9CHRO</name>
<evidence type="ECO:0000256" key="3">
    <source>
        <dbReference type="ARBA" id="ARBA00022448"/>
    </source>
</evidence>
<dbReference type="InterPro" id="IPR051313">
    <property type="entry name" value="Bact_iron-sidero_bind"/>
</dbReference>
<dbReference type="CDD" id="cd01146">
    <property type="entry name" value="FhuD"/>
    <property type="match status" value="1"/>
</dbReference>